<dbReference type="Gene3D" id="3.40.50.150">
    <property type="entry name" value="Vaccinia Virus protein VP39"/>
    <property type="match status" value="1"/>
</dbReference>
<dbReference type="InterPro" id="IPR025714">
    <property type="entry name" value="Methyltranfer_dom"/>
</dbReference>
<feature type="domain" description="Methyltransferase" evidence="4">
    <location>
        <begin position="46"/>
        <end position="192"/>
    </location>
</feature>
<dbReference type="OrthoDB" id="9811589at2"/>
<evidence type="ECO:0000259" key="4">
    <source>
        <dbReference type="Pfam" id="PF13847"/>
    </source>
</evidence>
<evidence type="ECO:0000256" key="1">
    <source>
        <dbReference type="ARBA" id="ARBA00022603"/>
    </source>
</evidence>
<dbReference type="CDD" id="cd02440">
    <property type="entry name" value="AdoMet_MTases"/>
    <property type="match status" value="1"/>
</dbReference>
<dbReference type="PANTHER" id="PTHR43464">
    <property type="entry name" value="METHYLTRANSFERASE"/>
    <property type="match status" value="1"/>
</dbReference>
<dbReference type="PANTHER" id="PTHR43464:SF19">
    <property type="entry name" value="UBIQUINONE BIOSYNTHESIS O-METHYLTRANSFERASE, MITOCHONDRIAL"/>
    <property type="match status" value="1"/>
</dbReference>
<reference evidence="5 6" key="1">
    <citation type="submission" date="2016-11" db="EMBL/GenBank/DDBJ databases">
        <title>Trade-off between light-utilization and light-protection in marine flavobacteria.</title>
        <authorList>
            <person name="Kumagai Y."/>
        </authorList>
    </citation>
    <scope>NUCLEOTIDE SEQUENCE [LARGE SCALE GENOMIC DNA]</scope>
    <source>
        <strain evidence="5 6">JCM 13191</strain>
    </source>
</reference>
<gene>
    <name evidence="5" type="ORF">BST97_03025</name>
</gene>
<keyword evidence="1 5" id="KW-0489">Methyltransferase</keyword>
<organism evidence="5 6">
    <name type="scientific">Nonlabens spongiae</name>
    <dbReference type="NCBI Taxonomy" id="331648"/>
    <lineage>
        <taxon>Bacteria</taxon>
        <taxon>Pseudomonadati</taxon>
        <taxon>Bacteroidota</taxon>
        <taxon>Flavobacteriia</taxon>
        <taxon>Flavobacteriales</taxon>
        <taxon>Flavobacteriaceae</taxon>
        <taxon>Nonlabens</taxon>
    </lineage>
</organism>
<dbReference type="EMBL" id="CP019344">
    <property type="protein sequence ID" value="ARN77056.1"/>
    <property type="molecule type" value="Genomic_DNA"/>
</dbReference>
<dbReference type="InterPro" id="IPR029063">
    <property type="entry name" value="SAM-dependent_MTases_sf"/>
</dbReference>
<accession>A0A1W6MHR5</accession>
<keyword evidence="2 5" id="KW-0808">Transferase</keyword>
<dbReference type="Proteomes" id="UP000193431">
    <property type="component" value="Chromosome"/>
</dbReference>
<sequence length="266" mass="30893">MSSESTEQEWYASWFDTRYYHILYRDRDHEEAAGFMRRLTESLHLDQDAHILDLACGRGRHSMYLNKLGYRVTGVDLSENSIAFAKAELSKKLAQSKSLNSSHQTLDSSRLNFKVHDMTQPMGEQFDAVFNLFTSFGYFETEGDNLKTICAIKDNLNRGGHAVIDFLNVPYVLRKLVVSNQKSERGITFHMSRRFKDGHIIKDIKFEDQGNDYHYTERVKALMLSDFKGYFEKAGLELIQVYGSYQLDAYDRFDSDRLIMVVKNPE</sequence>
<evidence type="ECO:0000313" key="6">
    <source>
        <dbReference type="Proteomes" id="UP000193431"/>
    </source>
</evidence>
<dbReference type="SUPFAM" id="SSF53335">
    <property type="entry name" value="S-adenosyl-L-methionine-dependent methyltransferases"/>
    <property type="match status" value="1"/>
</dbReference>
<dbReference type="GO" id="GO:0032259">
    <property type="term" value="P:methylation"/>
    <property type="evidence" value="ECO:0007669"/>
    <property type="project" value="UniProtKB-KW"/>
</dbReference>
<evidence type="ECO:0000313" key="5">
    <source>
        <dbReference type="EMBL" id="ARN77056.1"/>
    </source>
</evidence>
<dbReference type="RefSeq" id="WP_085765855.1">
    <property type="nucleotide sequence ID" value="NZ_CP019344.1"/>
</dbReference>
<keyword evidence="3" id="KW-0949">S-adenosyl-L-methionine</keyword>
<dbReference type="Gene3D" id="2.20.25.110">
    <property type="entry name" value="S-adenosyl-L-methionine-dependent methyltransferases"/>
    <property type="match status" value="1"/>
</dbReference>
<protein>
    <submittedName>
        <fullName evidence="5">SAM-dependent methyltransferase</fullName>
    </submittedName>
</protein>
<evidence type="ECO:0000256" key="2">
    <source>
        <dbReference type="ARBA" id="ARBA00022679"/>
    </source>
</evidence>
<proteinExistence type="predicted"/>
<dbReference type="STRING" id="331648.BST97_03025"/>
<name>A0A1W6MHR5_9FLAO</name>
<dbReference type="GO" id="GO:0008168">
    <property type="term" value="F:methyltransferase activity"/>
    <property type="evidence" value="ECO:0007669"/>
    <property type="project" value="UniProtKB-KW"/>
</dbReference>
<evidence type="ECO:0000256" key="3">
    <source>
        <dbReference type="ARBA" id="ARBA00022691"/>
    </source>
</evidence>
<keyword evidence="6" id="KW-1185">Reference proteome</keyword>
<dbReference type="Pfam" id="PF13847">
    <property type="entry name" value="Methyltransf_31"/>
    <property type="match status" value="1"/>
</dbReference>
<dbReference type="AlphaFoldDB" id="A0A1W6MHR5"/>